<protein>
    <recommendedName>
        <fullName evidence="3">HEAT repeat domain-containing protein</fullName>
    </recommendedName>
</protein>
<dbReference type="EMBL" id="ABCS01000043">
    <property type="protein sequence ID" value="EDM77629.1"/>
    <property type="molecule type" value="Genomic_DNA"/>
</dbReference>
<dbReference type="Proteomes" id="UP000005801">
    <property type="component" value="Unassembled WGS sequence"/>
</dbReference>
<dbReference type="eggNOG" id="COG1413">
    <property type="taxonomic scope" value="Bacteria"/>
</dbReference>
<gene>
    <name evidence="1" type="ORF">PPSIR1_03053</name>
</gene>
<dbReference type="InterPro" id="IPR011989">
    <property type="entry name" value="ARM-like"/>
</dbReference>
<dbReference type="SUPFAM" id="SSF48371">
    <property type="entry name" value="ARM repeat"/>
    <property type="match status" value="1"/>
</dbReference>
<dbReference type="AlphaFoldDB" id="A6G981"/>
<dbReference type="OrthoDB" id="5506750at2"/>
<dbReference type="Gene3D" id="1.25.10.10">
    <property type="entry name" value="Leucine-rich Repeat Variant"/>
    <property type="match status" value="1"/>
</dbReference>
<sequence length="266" mass="30152">MGLKELFGFGGGGGGRKTKVDRLTKRVTNQYAQSPDRYAAMEDLIKLGAETWEKALKLPEGSEERKALETKAEDCYIALLKRFSMVASKTIEDEEEKGWLYRRLTAIGKPMLSPIRRYVVDAEGIAWSLRIVEDVAGEAEEWEILDVLLEAHPPGYERDNRAKRQMLMHLKEIDDPRVRDLLASYLGDPEEDIRFFCTEALIENAEPESLEPLIAHLASGEESLRLRRRILDGFADLGWDLSAHAAAVRQNLDEDHSFDGAKVHRT</sequence>
<dbReference type="InterPro" id="IPR016024">
    <property type="entry name" value="ARM-type_fold"/>
</dbReference>
<dbReference type="STRING" id="391625.PPSIR1_03053"/>
<name>A6G981_9BACT</name>
<organism evidence="1 2">
    <name type="scientific">Plesiocystis pacifica SIR-1</name>
    <dbReference type="NCBI Taxonomy" id="391625"/>
    <lineage>
        <taxon>Bacteria</taxon>
        <taxon>Pseudomonadati</taxon>
        <taxon>Myxococcota</taxon>
        <taxon>Polyangia</taxon>
        <taxon>Nannocystales</taxon>
        <taxon>Nannocystaceae</taxon>
        <taxon>Plesiocystis</taxon>
    </lineage>
</organism>
<reference evidence="1 2" key="1">
    <citation type="submission" date="2007-06" db="EMBL/GenBank/DDBJ databases">
        <authorList>
            <person name="Shimkets L."/>
            <person name="Ferriera S."/>
            <person name="Johnson J."/>
            <person name="Kravitz S."/>
            <person name="Beeson K."/>
            <person name="Sutton G."/>
            <person name="Rogers Y.-H."/>
            <person name="Friedman R."/>
            <person name="Frazier M."/>
            <person name="Venter J.C."/>
        </authorList>
    </citation>
    <scope>NUCLEOTIDE SEQUENCE [LARGE SCALE GENOMIC DNA]</scope>
    <source>
        <strain evidence="1 2">SIR-1</strain>
    </source>
</reference>
<evidence type="ECO:0008006" key="3">
    <source>
        <dbReference type="Google" id="ProtNLM"/>
    </source>
</evidence>
<comment type="caution">
    <text evidence="1">The sequence shown here is derived from an EMBL/GenBank/DDBJ whole genome shotgun (WGS) entry which is preliminary data.</text>
</comment>
<dbReference type="RefSeq" id="WP_006973276.1">
    <property type="nucleotide sequence ID" value="NZ_ABCS01000043.1"/>
</dbReference>
<dbReference type="Pfam" id="PF13646">
    <property type="entry name" value="HEAT_2"/>
    <property type="match status" value="1"/>
</dbReference>
<evidence type="ECO:0000313" key="2">
    <source>
        <dbReference type="Proteomes" id="UP000005801"/>
    </source>
</evidence>
<keyword evidence="2" id="KW-1185">Reference proteome</keyword>
<accession>A6G981</accession>
<evidence type="ECO:0000313" key="1">
    <source>
        <dbReference type="EMBL" id="EDM77629.1"/>
    </source>
</evidence>
<proteinExistence type="predicted"/>